<dbReference type="AlphaFoldDB" id="A0A168LPH8"/>
<keyword evidence="5" id="KW-1185">Reference proteome</keyword>
<dbReference type="PANTHER" id="PTHR12281">
    <property type="entry name" value="RP42 RELATED"/>
    <property type="match status" value="1"/>
</dbReference>
<dbReference type="EMBL" id="LT551602">
    <property type="protein sequence ID" value="SAL97230.1"/>
    <property type="molecule type" value="Genomic_DNA"/>
</dbReference>
<protein>
    <recommendedName>
        <fullName evidence="1">Defective in cullin neddylation protein</fullName>
    </recommendedName>
</protein>
<dbReference type="GO" id="GO:0032182">
    <property type="term" value="F:ubiquitin-like protein binding"/>
    <property type="evidence" value="ECO:0007669"/>
    <property type="project" value="TreeGrafter"/>
</dbReference>
<evidence type="ECO:0000256" key="1">
    <source>
        <dbReference type="RuleBase" id="RU410713"/>
    </source>
</evidence>
<dbReference type="GO" id="GO:0097602">
    <property type="term" value="F:cullin family protein binding"/>
    <property type="evidence" value="ECO:0007669"/>
    <property type="project" value="TreeGrafter"/>
</dbReference>
<sequence>MPPKRKAKSDSTTKTTTTPPKRARNATNKTTKTVPKQVYHSTHVSHRKCRVANSFCFFYSYRAPPKFSIKTCEKWYQKYKDTDDPDENITPEGAQQFFEDLGVSLESVYPILIGWKMKADRMGFFTKKEWMNAMTTLQVDSPERLKAYLLSWSKCIENDNEFKAMYLYTFNFAKTAGQKSMDVDLALALWALLFGSKYQHIPSFIEFVQETKPVKVINKDQWSSLLDFARTVPYDLAGYDSTTSWPVLFDDYATWRSKKAVE</sequence>
<evidence type="ECO:0000313" key="4">
    <source>
        <dbReference type="EMBL" id="SAL97230.1"/>
    </source>
</evidence>
<dbReference type="PROSITE" id="PS51229">
    <property type="entry name" value="DCUN1"/>
    <property type="match status" value="1"/>
</dbReference>
<feature type="domain" description="DCUN1" evidence="3">
    <location>
        <begin position="67"/>
        <end position="257"/>
    </location>
</feature>
<dbReference type="PANTHER" id="PTHR12281:SF12">
    <property type="entry name" value="DEFECTIVE IN CULLIN NEDDYLATION PROTEIN"/>
    <property type="match status" value="1"/>
</dbReference>
<gene>
    <name evidence="4" type="primary">ABSGL_02701.1 scaffold 3684</name>
</gene>
<dbReference type="InterPro" id="IPR042460">
    <property type="entry name" value="DCN1-like_PONY"/>
</dbReference>
<evidence type="ECO:0000313" key="5">
    <source>
        <dbReference type="Proteomes" id="UP000078561"/>
    </source>
</evidence>
<dbReference type="STRING" id="4829.A0A168LPH8"/>
<name>A0A168LPH8_ABSGL</name>
<dbReference type="GO" id="GO:0005886">
    <property type="term" value="C:plasma membrane"/>
    <property type="evidence" value="ECO:0007669"/>
    <property type="project" value="UniProtKB-ARBA"/>
</dbReference>
<dbReference type="GO" id="GO:0031624">
    <property type="term" value="F:ubiquitin conjugating enzyme binding"/>
    <property type="evidence" value="ECO:0007669"/>
    <property type="project" value="TreeGrafter"/>
</dbReference>
<dbReference type="Pfam" id="PF03556">
    <property type="entry name" value="Cullin_binding"/>
    <property type="match status" value="1"/>
</dbReference>
<dbReference type="Proteomes" id="UP000078561">
    <property type="component" value="Unassembled WGS sequence"/>
</dbReference>
<evidence type="ECO:0000259" key="3">
    <source>
        <dbReference type="PROSITE" id="PS51229"/>
    </source>
</evidence>
<organism evidence="4">
    <name type="scientific">Absidia glauca</name>
    <name type="common">Pin mould</name>
    <dbReference type="NCBI Taxonomy" id="4829"/>
    <lineage>
        <taxon>Eukaryota</taxon>
        <taxon>Fungi</taxon>
        <taxon>Fungi incertae sedis</taxon>
        <taxon>Mucoromycota</taxon>
        <taxon>Mucoromycotina</taxon>
        <taxon>Mucoromycetes</taxon>
        <taxon>Mucorales</taxon>
        <taxon>Cunninghamellaceae</taxon>
        <taxon>Absidia</taxon>
    </lineage>
</organism>
<dbReference type="OrthoDB" id="27198at2759"/>
<dbReference type="GO" id="GO:0045116">
    <property type="term" value="P:protein neddylation"/>
    <property type="evidence" value="ECO:0007669"/>
    <property type="project" value="TreeGrafter"/>
</dbReference>
<reference evidence="4" key="1">
    <citation type="submission" date="2016-04" db="EMBL/GenBank/DDBJ databases">
        <authorList>
            <person name="Evans L.H."/>
            <person name="Alamgir A."/>
            <person name="Owens N."/>
            <person name="Weber N.D."/>
            <person name="Virtaneva K."/>
            <person name="Barbian K."/>
            <person name="Babar A."/>
            <person name="Rosenke K."/>
        </authorList>
    </citation>
    <scope>NUCLEOTIDE SEQUENCE [LARGE SCALE GENOMIC DNA]</scope>
    <source>
        <strain evidence="4">CBS 101.48</strain>
    </source>
</reference>
<dbReference type="FunFam" id="1.10.238.200:FF:000003">
    <property type="entry name" value="DCN1-like protein 3"/>
    <property type="match status" value="1"/>
</dbReference>
<comment type="function">
    <text evidence="1">Neddylation of cullins play an essential role in the regulation of SCF-type complexes activity.</text>
</comment>
<feature type="region of interest" description="Disordered" evidence="2">
    <location>
        <begin position="1"/>
        <end position="37"/>
    </location>
</feature>
<dbReference type="OMA" id="HERKCKI"/>
<accession>A0A168LPH8</accession>
<dbReference type="InterPro" id="IPR005176">
    <property type="entry name" value="PONY_dom"/>
</dbReference>
<feature type="compositionally biased region" description="Polar residues" evidence="2">
    <location>
        <begin position="28"/>
        <end position="37"/>
    </location>
</feature>
<dbReference type="GO" id="GO:0000151">
    <property type="term" value="C:ubiquitin ligase complex"/>
    <property type="evidence" value="ECO:0007669"/>
    <property type="project" value="TreeGrafter"/>
</dbReference>
<proteinExistence type="predicted"/>
<evidence type="ECO:0000256" key="2">
    <source>
        <dbReference type="SAM" id="MobiDB-lite"/>
    </source>
</evidence>
<dbReference type="Gene3D" id="1.10.238.200">
    <property type="entry name" value="Cullin, PONY binding domain"/>
    <property type="match status" value="1"/>
</dbReference>
<dbReference type="Gene3D" id="1.10.238.10">
    <property type="entry name" value="EF-hand"/>
    <property type="match status" value="1"/>
</dbReference>
<dbReference type="InterPro" id="IPR014764">
    <property type="entry name" value="DCN-prot"/>
</dbReference>
<feature type="compositionally biased region" description="Low complexity" evidence="2">
    <location>
        <begin position="10"/>
        <end position="20"/>
    </location>
</feature>
<dbReference type="FunCoup" id="A0A168LPH8">
    <property type="interactions" value="224"/>
</dbReference>
<dbReference type="InParanoid" id="A0A168LPH8"/>